<gene>
    <name evidence="2" type="ORF">SAMN04488505_104313</name>
</gene>
<reference evidence="2 3" key="1">
    <citation type="submission" date="2016-10" db="EMBL/GenBank/DDBJ databases">
        <authorList>
            <person name="de Groot N.N."/>
        </authorList>
    </citation>
    <scope>NUCLEOTIDE SEQUENCE [LARGE SCALE GENOMIC DNA]</scope>
    <source>
        <strain evidence="2 3">DSM 21039</strain>
    </source>
</reference>
<sequence>MATLFIDYERLVRQTFEQKQANNKLPYGSLLLTPASFKDACVMRCTQGISRRDEKVVRAFCGDLDESKSCLSIIQRYDTDKFKPLVNYLNGKSKKTDPKNIELLAWLIDLPGRPWEMGKSYSGEPNADPPLSDTNPEAGELGTIEYPTGNPPANERNTPAGIIGFTGIPIGLQRENEKESVETKTEEAGKQVKKGRSTKRLAATVVLSLVLATGGAWLWKSIYTGPDYSGGCMYWSEDHYKPIACDQKIPNVMIIALDTVKVKNFRKITTPDTITYLAIGKVWYSKIDNKFEFYTSGGEHPIVYGRRLKPITKYIIDLYIHPGTITNSN</sequence>
<accession>A0A1H7Y6J0</accession>
<dbReference type="AlphaFoldDB" id="A0A1H7Y6J0"/>
<dbReference type="Proteomes" id="UP000198984">
    <property type="component" value="Unassembled WGS sequence"/>
</dbReference>
<evidence type="ECO:0000256" key="1">
    <source>
        <dbReference type="SAM" id="MobiDB-lite"/>
    </source>
</evidence>
<proteinExistence type="predicted"/>
<evidence type="ECO:0000313" key="2">
    <source>
        <dbReference type="EMBL" id="SEM40947.1"/>
    </source>
</evidence>
<dbReference type="EMBL" id="FOBB01000004">
    <property type="protein sequence ID" value="SEM40947.1"/>
    <property type="molecule type" value="Genomic_DNA"/>
</dbReference>
<evidence type="ECO:0000313" key="3">
    <source>
        <dbReference type="Proteomes" id="UP000198984"/>
    </source>
</evidence>
<protein>
    <submittedName>
        <fullName evidence="2">Uncharacterized protein</fullName>
    </submittedName>
</protein>
<name>A0A1H7Y6J0_9BACT</name>
<dbReference type="STRING" id="573321.SAMN04488505_104313"/>
<feature type="region of interest" description="Disordered" evidence="1">
    <location>
        <begin position="119"/>
        <end position="159"/>
    </location>
</feature>
<organism evidence="2 3">
    <name type="scientific">Chitinophaga rupis</name>
    <dbReference type="NCBI Taxonomy" id="573321"/>
    <lineage>
        <taxon>Bacteria</taxon>
        <taxon>Pseudomonadati</taxon>
        <taxon>Bacteroidota</taxon>
        <taxon>Chitinophagia</taxon>
        <taxon>Chitinophagales</taxon>
        <taxon>Chitinophagaceae</taxon>
        <taxon>Chitinophaga</taxon>
    </lineage>
</organism>
<keyword evidence="3" id="KW-1185">Reference proteome</keyword>